<feature type="signal peptide" evidence="2">
    <location>
        <begin position="1"/>
        <end position="22"/>
    </location>
</feature>
<dbReference type="Proteomes" id="UP001239795">
    <property type="component" value="Unassembled WGS sequence"/>
</dbReference>
<evidence type="ECO:0000313" key="3">
    <source>
        <dbReference type="EMBL" id="KAK1468616.1"/>
    </source>
</evidence>
<protein>
    <submittedName>
        <fullName evidence="3">Uncharacterized protein</fullName>
    </submittedName>
</protein>
<evidence type="ECO:0000256" key="2">
    <source>
        <dbReference type="SAM" id="SignalP"/>
    </source>
</evidence>
<reference evidence="3 4" key="1">
    <citation type="submission" date="2016-10" db="EMBL/GenBank/DDBJ databases">
        <title>The genome sequence of Colletotrichum fioriniae PJ7.</title>
        <authorList>
            <person name="Baroncelli R."/>
        </authorList>
    </citation>
    <scope>NUCLEOTIDE SEQUENCE [LARGE SCALE GENOMIC DNA]</scope>
    <source>
        <strain evidence="3">Col 31</strain>
    </source>
</reference>
<organism evidence="3 4">
    <name type="scientific">Colletotrichum melonis</name>
    <dbReference type="NCBI Taxonomy" id="1209925"/>
    <lineage>
        <taxon>Eukaryota</taxon>
        <taxon>Fungi</taxon>
        <taxon>Dikarya</taxon>
        <taxon>Ascomycota</taxon>
        <taxon>Pezizomycotina</taxon>
        <taxon>Sordariomycetes</taxon>
        <taxon>Hypocreomycetidae</taxon>
        <taxon>Glomerellales</taxon>
        <taxon>Glomerellaceae</taxon>
        <taxon>Colletotrichum</taxon>
        <taxon>Colletotrichum acutatum species complex</taxon>
    </lineage>
</organism>
<accession>A0AAI9V126</accession>
<comment type="caution">
    <text evidence="3">The sequence shown here is derived from an EMBL/GenBank/DDBJ whole genome shotgun (WGS) entry which is preliminary data.</text>
</comment>
<keyword evidence="2" id="KW-0732">Signal</keyword>
<dbReference type="AlphaFoldDB" id="A0AAI9V126"/>
<feature type="region of interest" description="Disordered" evidence="1">
    <location>
        <begin position="72"/>
        <end position="105"/>
    </location>
</feature>
<dbReference type="EMBL" id="MLGG01000001">
    <property type="protein sequence ID" value="KAK1468616.1"/>
    <property type="molecule type" value="Genomic_DNA"/>
</dbReference>
<feature type="compositionally biased region" description="Basic and acidic residues" evidence="1">
    <location>
        <begin position="72"/>
        <end position="83"/>
    </location>
</feature>
<sequence length="105" mass="11823">MQVPILLFGPLCFLELWSLAEGYAMWYLEVSQAPGCVWDAVVTGVRVTERDKAGDYFRDKSITLGLFLRRKESGRERDREDHLGNPIDPAKSKSLRKLAGPRGGL</sequence>
<evidence type="ECO:0000256" key="1">
    <source>
        <dbReference type="SAM" id="MobiDB-lite"/>
    </source>
</evidence>
<keyword evidence="4" id="KW-1185">Reference proteome</keyword>
<evidence type="ECO:0000313" key="4">
    <source>
        <dbReference type="Proteomes" id="UP001239795"/>
    </source>
</evidence>
<proteinExistence type="predicted"/>
<name>A0AAI9V126_9PEZI</name>
<feature type="chain" id="PRO_5042511494" evidence="2">
    <location>
        <begin position="23"/>
        <end position="105"/>
    </location>
</feature>
<gene>
    <name evidence="3" type="ORF">CMEL01_00383</name>
</gene>